<sequence>MTLPQLILAQLQDPFRIVLIVALVFTMLRTQSQTGTWLPLAAGVVFVAGIIPSTFGSTLPEPFWLQFGTGLVANGIILAVVLGLYALYQRISQR</sequence>
<organism evidence="2 3">
    <name type="scientific">Pseudogemmobacter lacusdianii</name>
    <dbReference type="NCBI Taxonomy" id="3069608"/>
    <lineage>
        <taxon>Bacteria</taxon>
        <taxon>Pseudomonadati</taxon>
        <taxon>Pseudomonadota</taxon>
        <taxon>Alphaproteobacteria</taxon>
        <taxon>Rhodobacterales</taxon>
        <taxon>Paracoccaceae</taxon>
        <taxon>Pseudogemmobacter</taxon>
    </lineage>
</organism>
<dbReference type="EMBL" id="JAVDBT010000010">
    <property type="protein sequence ID" value="MDQ2067050.1"/>
    <property type="molecule type" value="Genomic_DNA"/>
</dbReference>
<keyword evidence="1" id="KW-1133">Transmembrane helix</keyword>
<name>A0ABU0W1V1_9RHOB</name>
<evidence type="ECO:0000313" key="2">
    <source>
        <dbReference type="EMBL" id="MDQ2067050.1"/>
    </source>
</evidence>
<reference evidence="2 3" key="1">
    <citation type="submission" date="2023-08" db="EMBL/GenBank/DDBJ databases">
        <title>Characterization of two Paracoccaceae strains isolated from Phycosphere and proposal of Xinfangfangia lacusdiani sp. nov.</title>
        <authorList>
            <person name="Deng Y."/>
            <person name="Zhang Y.Q."/>
        </authorList>
    </citation>
    <scope>NUCLEOTIDE SEQUENCE [LARGE SCALE GENOMIC DNA]</scope>
    <source>
        <strain evidence="2 3">CPCC 101601</strain>
    </source>
</reference>
<accession>A0ABU0W1V1</accession>
<feature type="transmembrane region" description="Helical" evidence="1">
    <location>
        <begin position="37"/>
        <end position="57"/>
    </location>
</feature>
<evidence type="ECO:0000256" key="1">
    <source>
        <dbReference type="SAM" id="Phobius"/>
    </source>
</evidence>
<keyword evidence="1" id="KW-0812">Transmembrane</keyword>
<dbReference type="Proteomes" id="UP001239680">
    <property type="component" value="Unassembled WGS sequence"/>
</dbReference>
<comment type="caution">
    <text evidence="2">The sequence shown here is derived from an EMBL/GenBank/DDBJ whole genome shotgun (WGS) entry which is preliminary data.</text>
</comment>
<keyword evidence="1" id="KW-0472">Membrane</keyword>
<dbReference type="RefSeq" id="WP_306680762.1">
    <property type="nucleotide sequence ID" value="NZ_JAVDBT010000010.1"/>
</dbReference>
<proteinExistence type="predicted"/>
<keyword evidence="3" id="KW-1185">Reference proteome</keyword>
<gene>
    <name evidence="2" type="ORF">Q9295_11735</name>
</gene>
<feature type="transmembrane region" description="Helical" evidence="1">
    <location>
        <begin position="63"/>
        <end position="88"/>
    </location>
</feature>
<protein>
    <submittedName>
        <fullName evidence="2">Uncharacterized protein</fullName>
    </submittedName>
</protein>
<evidence type="ECO:0000313" key="3">
    <source>
        <dbReference type="Proteomes" id="UP001239680"/>
    </source>
</evidence>